<proteinExistence type="predicted"/>
<evidence type="ECO:0000313" key="2">
    <source>
        <dbReference type="EMBL" id="QBR93939.1"/>
    </source>
</evidence>
<dbReference type="KEGG" id="noy:EXE57_17855"/>
<name>A0A4P7GPK4_9ACTN</name>
<dbReference type="Proteomes" id="UP000294894">
    <property type="component" value="Chromosome"/>
</dbReference>
<evidence type="ECO:0000313" key="3">
    <source>
        <dbReference type="Proteomes" id="UP000294894"/>
    </source>
</evidence>
<accession>A0A4P7GPK4</accession>
<dbReference type="AlphaFoldDB" id="A0A4P7GPK4"/>
<organism evidence="2 3">
    <name type="scientific">Nocardioides euryhalodurans</name>
    <dbReference type="NCBI Taxonomy" id="2518370"/>
    <lineage>
        <taxon>Bacteria</taxon>
        <taxon>Bacillati</taxon>
        <taxon>Actinomycetota</taxon>
        <taxon>Actinomycetes</taxon>
        <taxon>Propionibacteriales</taxon>
        <taxon>Nocardioidaceae</taxon>
        <taxon>Nocardioides</taxon>
    </lineage>
</organism>
<reference evidence="2 3" key="1">
    <citation type="submission" date="2019-03" db="EMBL/GenBank/DDBJ databases">
        <title>Three New Species of Nocardioides, Nocardioides euryhalodurans sp. nov., Nocardioides seonyuensis sp. nov. and Nocardioides eburneoflavus sp. nov., Iolated from Soil.</title>
        <authorList>
            <person name="Roh S.G."/>
            <person name="Lee C."/>
            <person name="Kim M.-K."/>
            <person name="Kim S.B."/>
        </authorList>
    </citation>
    <scope>NUCLEOTIDE SEQUENCE [LARGE SCALE GENOMIC DNA]</scope>
    <source>
        <strain evidence="2 3">MMS17-SY117</strain>
    </source>
</reference>
<gene>
    <name evidence="2" type="ORF">EXE57_17855</name>
</gene>
<feature type="coiled-coil region" evidence="1">
    <location>
        <begin position="41"/>
        <end position="68"/>
    </location>
</feature>
<sequence length="94" mass="9619">MELRPDDLRAEAHRWDACAAELGDALGLLAGAPVATLGGAAREADQLVRAAEDAVSRLRAEAERLVDGLLVTARSVTDVDEAVAAAVARLGSAG</sequence>
<dbReference type="EMBL" id="CP038267">
    <property type="protein sequence ID" value="QBR93939.1"/>
    <property type="molecule type" value="Genomic_DNA"/>
</dbReference>
<protein>
    <submittedName>
        <fullName evidence="2">Uncharacterized protein</fullName>
    </submittedName>
</protein>
<evidence type="ECO:0000256" key="1">
    <source>
        <dbReference type="SAM" id="Coils"/>
    </source>
</evidence>
<keyword evidence="3" id="KW-1185">Reference proteome</keyword>
<keyword evidence="1" id="KW-0175">Coiled coil</keyword>
<dbReference type="RefSeq" id="WP_135079859.1">
    <property type="nucleotide sequence ID" value="NZ_CP038267.1"/>
</dbReference>